<dbReference type="EMBL" id="CP032412">
    <property type="protein sequence ID" value="AYB44839.1"/>
    <property type="molecule type" value="Genomic_DNA"/>
</dbReference>
<evidence type="ECO:0000256" key="5">
    <source>
        <dbReference type="ARBA" id="ARBA00022989"/>
    </source>
</evidence>
<dbReference type="InterPro" id="IPR011701">
    <property type="entry name" value="MFS"/>
</dbReference>
<dbReference type="PROSITE" id="PS50850">
    <property type="entry name" value="MFS"/>
    <property type="match status" value="1"/>
</dbReference>
<evidence type="ECO:0000313" key="9">
    <source>
        <dbReference type="EMBL" id="AYB44839.1"/>
    </source>
</evidence>
<feature type="transmembrane region" description="Helical" evidence="7">
    <location>
        <begin position="310"/>
        <end position="330"/>
    </location>
</feature>
<evidence type="ECO:0000256" key="6">
    <source>
        <dbReference type="ARBA" id="ARBA00023136"/>
    </source>
</evidence>
<evidence type="ECO:0000256" key="3">
    <source>
        <dbReference type="ARBA" id="ARBA00022448"/>
    </source>
</evidence>
<feature type="transmembrane region" description="Helical" evidence="7">
    <location>
        <begin position="223"/>
        <end position="245"/>
    </location>
</feature>
<name>A0A385TM91_PAELA</name>
<dbReference type="InterPro" id="IPR036259">
    <property type="entry name" value="MFS_trans_sf"/>
</dbReference>
<keyword evidence="5 7" id="KW-1133">Transmembrane helix</keyword>
<dbReference type="PANTHER" id="PTHR23514">
    <property type="entry name" value="BYPASS OF STOP CODON PROTEIN 6"/>
    <property type="match status" value="1"/>
</dbReference>
<keyword evidence="4 7" id="KW-0812">Transmembrane</keyword>
<feature type="transmembrane region" description="Helical" evidence="7">
    <location>
        <begin position="93"/>
        <end position="114"/>
    </location>
</feature>
<dbReference type="SUPFAM" id="SSF103473">
    <property type="entry name" value="MFS general substrate transporter"/>
    <property type="match status" value="1"/>
</dbReference>
<dbReference type="InterPro" id="IPR051788">
    <property type="entry name" value="MFS_Transporter"/>
</dbReference>
<dbReference type="GO" id="GO:0022857">
    <property type="term" value="F:transmembrane transporter activity"/>
    <property type="evidence" value="ECO:0007669"/>
    <property type="project" value="InterPro"/>
</dbReference>
<comment type="subcellular location">
    <subcellularLocation>
        <location evidence="1">Cell membrane</location>
        <topology evidence="1">Multi-pass membrane protein</topology>
    </subcellularLocation>
</comment>
<dbReference type="InterPro" id="IPR020846">
    <property type="entry name" value="MFS_dom"/>
</dbReference>
<feature type="transmembrane region" description="Helical" evidence="7">
    <location>
        <begin position="67"/>
        <end position="87"/>
    </location>
</feature>
<dbReference type="GO" id="GO:0005886">
    <property type="term" value="C:plasma membrane"/>
    <property type="evidence" value="ECO:0007669"/>
    <property type="project" value="UniProtKB-SubCell"/>
</dbReference>
<gene>
    <name evidence="9" type="ORF">D5F53_16820</name>
</gene>
<keyword evidence="10" id="KW-1185">Reference proteome</keyword>
<feature type="transmembrane region" description="Helical" evidence="7">
    <location>
        <begin position="257"/>
        <end position="274"/>
    </location>
</feature>
<dbReference type="KEGG" id="plw:D5F53_16820"/>
<dbReference type="Proteomes" id="UP000266552">
    <property type="component" value="Chromosome"/>
</dbReference>
<sequence length="406" mass="43579">MVVTFFLLIIYLAFISLGLPDSLLGVAWPAMQPDIGAAFESAGLLSMMVTGGTIVSSLVSGSLIERFGTGIVTLISCLMTASALLGFSFAPSLFWLILLAIPLGLGAGAVDAGLNNYVANHYKAHHMSWLHCFWGVGATLGPIIMSYSMGADNAWRDGYYTVSILQFVLVFILLLTLPLWKIVASQHQPQGIQDVHTETDSVSRGEAMVQKRGNPLQIKGVKVTLLVFLFYCGVEMTVGLWGASFLVGTRGLPLETAAVWVSMYYGGITVGRFITGFVTLKINNLILIRAGQVTAIAGAVLLLLPLHPFLSLIGLIVIGLGLAPIFPCMLHETPARFGRAQSSRIMGYQMAVAYTGTTKLPPLFGIVAAQISIGLFPVVILLFALIMMMSSEKVNRILYKSGKSTV</sequence>
<evidence type="ECO:0000256" key="7">
    <source>
        <dbReference type="SAM" id="Phobius"/>
    </source>
</evidence>
<dbReference type="Pfam" id="PF07690">
    <property type="entry name" value="MFS_1"/>
    <property type="match status" value="1"/>
</dbReference>
<comment type="similarity">
    <text evidence="2">Belongs to the major facilitator superfamily.</text>
</comment>
<feature type="transmembrane region" description="Helical" evidence="7">
    <location>
        <begin position="159"/>
        <end position="180"/>
    </location>
</feature>
<evidence type="ECO:0000256" key="1">
    <source>
        <dbReference type="ARBA" id="ARBA00004651"/>
    </source>
</evidence>
<reference evidence="9 10" key="1">
    <citation type="submission" date="2018-09" db="EMBL/GenBank/DDBJ databases">
        <title>Genome Sequence of Paenibacillus lautus Strain E7593-69, Azo Dye-Degrading Bacteria, Isolated from Commercial Tattoo Inks.</title>
        <authorList>
            <person name="Nho S.W."/>
            <person name="Kim S.-J."/>
            <person name="Kweon O."/>
            <person name="Cerniglia C.E."/>
        </authorList>
    </citation>
    <scope>NUCLEOTIDE SEQUENCE [LARGE SCALE GENOMIC DNA]</scope>
    <source>
        <strain evidence="9 10">E7593-69</strain>
    </source>
</reference>
<dbReference type="AlphaFoldDB" id="A0A385TM91"/>
<evidence type="ECO:0000256" key="4">
    <source>
        <dbReference type="ARBA" id="ARBA00022692"/>
    </source>
</evidence>
<dbReference type="PANTHER" id="PTHR23514:SF3">
    <property type="entry name" value="BYPASS OF STOP CODON PROTEIN 6"/>
    <property type="match status" value="1"/>
</dbReference>
<protein>
    <submittedName>
        <fullName evidence="9">MFS transporter</fullName>
    </submittedName>
</protein>
<organism evidence="9 10">
    <name type="scientific">Paenibacillus lautus</name>
    <name type="common">Bacillus lautus</name>
    <dbReference type="NCBI Taxonomy" id="1401"/>
    <lineage>
        <taxon>Bacteria</taxon>
        <taxon>Bacillati</taxon>
        <taxon>Bacillota</taxon>
        <taxon>Bacilli</taxon>
        <taxon>Bacillales</taxon>
        <taxon>Paenibacillaceae</taxon>
        <taxon>Paenibacillus</taxon>
    </lineage>
</organism>
<keyword evidence="3" id="KW-0813">Transport</keyword>
<evidence type="ECO:0000259" key="8">
    <source>
        <dbReference type="PROSITE" id="PS50850"/>
    </source>
</evidence>
<feature type="domain" description="Major facilitator superfamily (MFS) profile" evidence="8">
    <location>
        <begin position="6"/>
        <end position="392"/>
    </location>
</feature>
<feature type="transmembrane region" description="Helical" evidence="7">
    <location>
        <begin position="126"/>
        <end position="147"/>
    </location>
</feature>
<evidence type="ECO:0000313" key="10">
    <source>
        <dbReference type="Proteomes" id="UP000266552"/>
    </source>
</evidence>
<accession>A0A385TM91</accession>
<dbReference type="RefSeq" id="WP_119848716.1">
    <property type="nucleotide sequence ID" value="NZ_CP032412.1"/>
</dbReference>
<feature type="transmembrane region" description="Helical" evidence="7">
    <location>
        <begin position="363"/>
        <end position="386"/>
    </location>
</feature>
<proteinExistence type="inferred from homology"/>
<feature type="transmembrane region" description="Helical" evidence="7">
    <location>
        <begin position="42"/>
        <end position="60"/>
    </location>
</feature>
<dbReference type="Gene3D" id="1.20.1250.20">
    <property type="entry name" value="MFS general substrate transporter like domains"/>
    <property type="match status" value="1"/>
</dbReference>
<evidence type="ECO:0000256" key="2">
    <source>
        <dbReference type="ARBA" id="ARBA00008335"/>
    </source>
</evidence>
<keyword evidence="6 7" id="KW-0472">Membrane</keyword>